<dbReference type="EMBL" id="BPLR01004754">
    <property type="protein sequence ID" value="GIX97215.1"/>
    <property type="molecule type" value="Genomic_DNA"/>
</dbReference>
<evidence type="ECO:0000313" key="2">
    <source>
        <dbReference type="Proteomes" id="UP001054945"/>
    </source>
</evidence>
<dbReference type="Proteomes" id="UP001054945">
    <property type="component" value="Unassembled WGS sequence"/>
</dbReference>
<reference evidence="1 2" key="1">
    <citation type="submission" date="2021-06" db="EMBL/GenBank/DDBJ databases">
        <title>Caerostris extrusa draft genome.</title>
        <authorList>
            <person name="Kono N."/>
            <person name="Arakawa K."/>
        </authorList>
    </citation>
    <scope>NUCLEOTIDE SEQUENCE [LARGE SCALE GENOMIC DNA]</scope>
</reference>
<gene>
    <name evidence="1" type="ORF">CEXT_211691</name>
</gene>
<sequence>MNPKLTRGSATSMDILNCKRNTMIMIRGPGNKISHFTTSSNFDIANKAQRSRANVVRKRMHKNCGIIRDIPPNPVNQNSNNSLFAC</sequence>
<comment type="caution">
    <text evidence="1">The sequence shown here is derived from an EMBL/GenBank/DDBJ whole genome shotgun (WGS) entry which is preliminary data.</text>
</comment>
<protein>
    <submittedName>
        <fullName evidence="1">Uncharacterized protein</fullName>
    </submittedName>
</protein>
<evidence type="ECO:0000313" key="1">
    <source>
        <dbReference type="EMBL" id="GIX97215.1"/>
    </source>
</evidence>
<dbReference type="AlphaFoldDB" id="A0AAV4PLC6"/>
<name>A0AAV4PLC6_CAEEX</name>
<organism evidence="1 2">
    <name type="scientific">Caerostris extrusa</name>
    <name type="common">Bark spider</name>
    <name type="synonym">Caerostris bankana</name>
    <dbReference type="NCBI Taxonomy" id="172846"/>
    <lineage>
        <taxon>Eukaryota</taxon>
        <taxon>Metazoa</taxon>
        <taxon>Ecdysozoa</taxon>
        <taxon>Arthropoda</taxon>
        <taxon>Chelicerata</taxon>
        <taxon>Arachnida</taxon>
        <taxon>Araneae</taxon>
        <taxon>Araneomorphae</taxon>
        <taxon>Entelegynae</taxon>
        <taxon>Araneoidea</taxon>
        <taxon>Araneidae</taxon>
        <taxon>Caerostris</taxon>
    </lineage>
</organism>
<accession>A0AAV4PLC6</accession>
<proteinExistence type="predicted"/>
<keyword evidence="2" id="KW-1185">Reference proteome</keyword>